<proteinExistence type="predicted"/>
<dbReference type="EMBL" id="CAKOGL010000012">
    <property type="protein sequence ID" value="CAH2092856.1"/>
    <property type="molecule type" value="Genomic_DNA"/>
</dbReference>
<comment type="caution">
    <text evidence="2">The sequence shown here is derived from an EMBL/GenBank/DDBJ whole genome shotgun (WGS) entry which is preliminary data.</text>
</comment>
<name>A0AAU9U4J7_EUPED</name>
<evidence type="ECO:0000313" key="3">
    <source>
        <dbReference type="Proteomes" id="UP001153954"/>
    </source>
</evidence>
<evidence type="ECO:0000256" key="1">
    <source>
        <dbReference type="SAM" id="MobiDB-lite"/>
    </source>
</evidence>
<dbReference type="AlphaFoldDB" id="A0AAU9U4J7"/>
<organism evidence="2 3">
    <name type="scientific">Euphydryas editha</name>
    <name type="common">Edith's checkerspot</name>
    <dbReference type="NCBI Taxonomy" id="104508"/>
    <lineage>
        <taxon>Eukaryota</taxon>
        <taxon>Metazoa</taxon>
        <taxon>Ecdysozoa</taxon>
        <taxon>Arthropoda</taxon>
        <taxon>Hexapoda</taxon>
        <taxon>Insecta</taxon>
        <taxon>Pterygota</taxon>
        <taxon>Neoptera</taxon>
        <taxon>Endopterygota</taxon>
        <taxon>Lepidoptera</taxon>
        <taxon>Glossata</taxon>
        <taxon>Ditrysia</taxon>
        <taxon>Papilionoidea</taxon>
        <taxon>Nymphalidae</taxon>
        <taxon>Nymphalinae</taxon>
        <taxon>Euphydryas</taxon>
    </lineage>
</organism>
<protein>
    <submittedName>
        <fullName evidence="2">Uncharacterized protein</fullName>
    </submittedName>
</protein>
<dbReference type="Proteomes" id="UP001153954">
    <property type="component" value="Unassembled WGS sequence"/>
</dbReference>
<gene>
    <name evidence="2" type="ORF">EEDITHA_LOCUS8578</name>
</gene>
<sequence length="136" mass="15157">MAKKRLSDTAIAQFLEIPSESEDGQDSSEAESDDDLAKLRQNLNQVHDVSSDSLIDPLPNIDIACTVKVNEQPSEPQPCTSRSVNTLRSNRSSITFTVQRTAVSTKTTVTKRKKRNLIWKKKSLQTNHPDFTGNTN</sequence>
<feature type="compositionally biased region" description="Acidic residues" evidence="1">
    <location>
        <begin position="19"/>
        <end position="34"/>
    </location>
</feature>
<evidence type="ECO:0000313" key="2">
    <source>
        <dbReference type="EMBL" id="CAH2092856.1"/>
    </source>
</evidence>
<feature type="region of interest" description="Disordered" evidence="1">
    <location>
        <begin position="15"/>
        <end position="37"/>
    </location>
</feature>
<keyword evidence="3" id="KW-1185">Reference proteome</keyword>
<accession>A0AAU9U4J7</accession>
<reference evidence="2" key="1">
    <citation type="submission" date="2022-03" db="EMBL/GenBank/DDBJ databases">
        <authorList>
            <person name="Tunstrom K."/>
        </authorList>
    </citation>
    <scope>NUCLEOTIDE SEQUENCE</scope>
</reference>